<dbReference type="Proteomes" id="UP000006729">
    <property type="component" value="Chromosome 14"/>
</dbReference>
<sequence>MQDHEEKNLKFPKDKVRPRTALLRVAIHLFSFSQALILFQREDVQVQSKNKCPWLSSSCEQKVQNVSVGMNLSRSLVLSFPSIASHRMELYLGRDHGSQTIFSQGTAGLWGLREA</sequence>
<dbReference type="AlphaFoldDB" id="A0A3N7FZI3"/>
<evidence type="ECO:0000313" key="1">
    <source>
        <dbReference type="EMBL" id="RQP00344.1"/>
    </source>
</evidence>
<proteinExistence type="predicted"/>
<reference evidence="1 2" key="1">
    <citation type="journal article" date="2006" name="Science">
        <title>The genome of black cottonwood, Populus trichocarpa (Torr. &amp; Gray).</title>
        <authorList>
            <person name="Tuskan G.A."/>
            <person name="Difazio S."/>
            <person name="Jansson S."/>
            <person name="Bohlmann J."/>
            <person name="Grigoriev I."/>
            <person name="Hellsten U."/>
            <person name="Putnam N."/>
            <person name="Ralph S."/>
            <person name="Rombauts S."/>
            <person name="Salamov A."/>
            <person name="Schein J."/>
            <person name="Sterck L."/>
            <person name="Aerts A."/>
            <person name="Bhalerao R.R."/>
            <person name="Bhalerao R.P."/>
            <person name="Blaudez D."/>
            <person name="Boerjan W."/>
            <person name="Brun A."/>
            <person name="Brunner A."/>
            <person name="Busov V."/>
            <person name="Campbell M."/>
            <person name="Carlson J."/>
            <person name="Chalot M."/>
            <person name="Chapman J."/>
            <person name="Chen G.L."/>
            <person name="Cooper D."/>
            <person name="Coutinho P.M."/>
            <person name="Couturier J."/>
            <person name="Covert S."/>
            <person name="Cronk Q."/>
            <person name="Cunningham R."/>
            <person name="Davis J."/>
            <person name="Degroeve S."/>
            <person name="Dejardin A."/>
            <person name="Depamphilis C."/>
            <person name="Detter J."/>
            <person name="Dirks B."/>
            <person name="Dubchak I."/>
            <person name="Duplessis S."/>
            <person name="Ehlting J."/>
            <person name="Ellis B."/>
            <person name="Gendler K."/>
            <person name="Goodstein D."/>
            <person name="Gribskov M."/>
            <person name="Grimwood J."/>
            <person name="Groover A."/>
            <person name="Gunter L."/>
            <person name="Hamberger B."/>
            <person name="Heinze B."/>
            <person name="Helariutta Y."/>
            <person name="Henrissat B."/>
            <person name="Holligan D."/>
            <person name="Holt R."/>
            <person name="Huang W."/>
            <person name="Islam-Faridi N."/>
            <person name="Jones S."/>
            <person name="Jones-Rhoades M."/>
            <person name="Jorgensen R."/>
            <person name="Joshi C."/>
            <person name="Kangasjarvi J."/>
            <person name="Karlsson J."/>
            <person name="Kelleher C."/>
            <person name="Kirkpatrick R."/>
            <person name="Kirst M."/>
            <person name="Kohler A."/>
            <person name="Kalluri U."/>
            <person name="Larimer F."/>
            <person name="Leebens-Mack J."/>
            <person name="Leple J.C."/>
            <person name="Locascio P."/>
            <person name="Lou Y."/>
            <person name="Lucas S."/>
            <person name="Martin F."/>
            <person name="Montanini B."/>
            <person name="Napoli C."/>
            <person name="Nelson D.R."/>
            <person name="Nelson C."/>
            <person name="Nieminen K."/>
            <person name="Nilsson O."/>
            <person name="Pereda V."/>
            <person name="Peter G."/>
            <person name="Philippe R."/>
            <person name="Pilate G."/>
            <person name="Poliakov A."/>
            <person name="Razumovskaya J."/>
            <person name="Richardson P."/>
            <person name="Rinaldi C."/>
            <person name="Ritland K."/>
            <person name="Rouze P."/>
            <person name="Ryaboy D."/>
            <person name="Schmutz J."/>
            <person name="Schrader J."/>
            <person name="Segerman B."/>
            <person name="Shin H."/>
            <person name="Siddiqui A."/>
            <person name="Sterky F."/>
            <person name="Terry A."/>
            <person name="Tsai C.J."/>
            <person name="Uberbacher E."/>
            <person name="Unneberg P."/>
            <person name="Vahala J."/>
            <person name="Wall K."/>
            <person name="Wessler S."/>
            <person name="Yang G."/>
            <person name="Yin T."/>
            <person name="Douglas C."/>
            <person name="Marra M."/>
            <person name="Sandberg G."/>
            <person name="Van de Peer Y."/>
            <person name="Rokhsar D."/>
        </authorList>
    </citation>
    <scope>NUCLEOTIDE SEQUENCE [LARGE SCALE GENOMIC DNA]</scope>
    <source>
        <strain evidence="2">cv. Nisqually</strain>
    </source>
</reference>
<keyword evidence="2" id="KW-1185">Reference proteome</keyword>
<accession>A0A3N7FZI3</accession>
<protein>
    <submittedName>
        <fullName evidence="1">Uncharacterized protein</fullName>
    </submittedName>
</protein>
<name>A0A3N7FZI3_POPTR</name>
<dbReference type="InParanoid" id="A0A3N7FZI3"/>
<organism evidence="1 2">
    <name type="scientific">Populus trichocarpa</name>
    <name type="common">Western balsam poplar</name>
    <name type="synonym">Populus balsamifera subsp. trichocarpa</name>
    <dbReference type="NCBI Taxonomy" id="3694"/>
    <lineage>
        <taxon>Eukaryota</taxon>
        <taxon>Viridiplantae</taxon>
        <taxon>Streptophyta</taxon>
        <taxon>Embryophyta</taxon>
        <taxon>Tracheophyta</taxon>
        <taxon>Spermatophyta</taxon>
        <taxon>Magnoliopsida</taxon>
        <taxon>eudicotyledons</taxon>
        <taxon>Gunneridae</taxon>
        <taxon>Pentapetalae</taxon>
        <taxon>rosids</taxon>
        <taxon>fabids</taxon>
        <taxon>Malpighiales</taxon>
        <taxon>Salicaceae</taxon>
        <taxon>Saliceae</taxon>
        <taxon>Populus</taxon>
    </lineage>
</organism>
<gene>
    <name evidence="1" type="ORF">POPTR_014G186350</name>
</gene>
<dbReference type="EMBL" id="CM009303">
    <property type="protein sequence ID" value="RQP00344.1"/>
    <property type="molecule type" value="Genomic_DNA"/>
</dbReference>
<evidence type="ECO:0000313" key="2">
    <source>
        <dbReference type="Proteomes" id="UP000006729"/>
    </source>
</evidence>